<accession>A0A7X0MHF5</accession>
<dbReference type="CDD" id="cd00038">
    <property type="entry name" value="CAP_ED"/>
    <property type="match status" value="1"/>
</dbReference>
<protein>
    <submittedName>
        <fullName evidence="2">CRP-like cAMP-binding protein</fullName>
    </submittedName>
</protein>
<dbReference type="InterPro" id="IPR000595">
    <property type="entry name" value="cNMP-bd_dom"/>
</dbReference>
<gene>
    <name evidence="2" type="ORF">HDF25_001225</name>
</gene>
<proteinExistence type="predicted"/>
<dbReference type="Proteomes" id="UP000521017">
    <property type="component" value="Unassembled WGS sequence"/>
</dbReference>
<name>A0A7X0MHF5_9SPHI</name>
<dbReference type="EMBL" id="JACHCC010000003">
    <property type="protein sequence ID" value="MBB6499084.1"/>
    <property type="molecule type" value="Genomic_DNA"/>
</dbReference>
<evidence type="ECO:0000259" key="1">
    <source>
        <dbReference type="Pfam" id="PF00027"/>
    </source>
</evidence>
<dbReference type="InterPro" id="IPR018490">
    <property type="entry name" value="cNMP-bd_dom_sf"/>
</dbReference>
<organism evidence="2 3">
    <name type="scientific">Pedobacter cryoconitis</name>
    <dbReference type="NCBI Taxonomy" id="188932"/>
    <lineage>
        <taxon>Bacteria</taxon>
        <taxon>Pseudomonadati</taxon>
        <taxon>Bacteroidota</taxon>
        <taxon>Sphingobacteriia</taxon>
        <taxon>Sphingobacteriales</taxon>
        <taxon>Sphingobacteriaceae</taxon>
        <taxon>Pedobacter</taxon>
    </lineage>
</organism>
<feature type="domain" description="Cyclic nucleotide-binding" evidence="1">
    <location>
        <begin position="31"/>
        <end position="115"/>
    </location>
</feature>
<comment type="caution">
    <text evidence="2">The sequence shown here is derived from an EMBL/GenBank/DDBJ whole genome shotgun (WGS) entry which is preliminary data.</text>
</comment>
<dbReference type="InterPro" id="IPR014710">
    <property type="entry name" value="RmlC-like_jellyroll"/>
</dbReference>
<dbReference type="AlphaFoldDB" id="A0A7X0MHF5"/>
<dbReference type="Gene3D" id="2.60.120.10">
    <property type="entry name" value="Jelly Rolls"/>
    <property type="match status" value="1"/>
</dbReference>
<dbReference type="Pfam" id="PF00027">
    <property type="entry name" value="cNMP_binding"/>
    <property type="match status" value="1"/>
</dbReference>
<evidence type="ECO:0000313" key="3">
    <source>
        <dbReference type="Proteomes" id="UP000521017"/>
    </source>
</evidence>
<dbReference type="SUPFAM" id="SSF51206">
    <property type="entry name" value="cAMP-binding domain-like"/>
    <property type="match status" value="1"/>
</dbReference>
<evidence type="ECO:0000313" key="2">
    <source>
        <dbReference type="EMBL" id="MBB6499084.1"/>
    </source>
</evidence>
<dbReference type="RefSeq" id="WP_184623803.1">
    <property type="nucleotide sequence ID" value="NZ_JACHCC010000003.1"/>
</dbReference>
<sequence length="191" mass="22396">MYEDLLNHIEKYIRLNDAERQLLVSVMRYEKVPKKGFLLKSGKVCSSRFFVLSGCLRQYIIKENEVEQIIQFGLPGWWICDHHSFENNQPSEYCVQATEVSEVAILDAAIQEDLFSKIPSLERYFRLIFQRAYDASLTRIGLEYCMSGEERYHQFAKNFPDFVQRVPQYMLASFLGLTPEFISIIRAKKGK</sequence>
<reference evidence="2 3" key="1">
    <citation type="submission" date="2020-08" db="EMBL/GenBank/DDBJ databases">
        <title>Genomic Encyclopedia of Type Strains, Phase IV (KMG-V): Genome sequencing to study the core and pangenomes of soil and plant-associated prokaryotes.</title>
        <authorList>
            <person name="Whitman W."/>
        </authorList>
    </citation>
    <scope>NUCLEOTIDE SEQUENCE [LARGE SCALE GENOMIC DNA]</scope>
    <source>
        <strain evidence="2 3">M2T3</strain>
    </source>
</reference>